<dbReference type="Gene3D" id="3.90.1720.10">
    <property type="entry name" value="endopeptidase domain like (from Nostoc punctiforme)"/>
    <property type="match status" value="1"/>
</dbReference>
<dbReference type="AlphaFoldDB" id="A0A081DDI2"/>
<dbReference type="Proteomes" id="UP000028980">
    <property type="component" value="Unassembled WGS sequence"/>
</dbReference>
<organism evidence="2 3">
    <name type="scientific">Nonlabens ulvanivorans</name>
    <name type="common">Persicivirga ulvanivorans</name>
    <dbReference type="NCBI Taxonomy" id="906888"/>
    <lineage>
        <taxon>Bacteria</taxon>
        <taxon>Pseudomonadati</taxon>
        <taxon>Bacteroidota</taxon>
        <taxon>Flavobacteriia</taxon>
        <taxon>Flavobacteriales</taxon>
        <taxon>Flavobacteriaceae</taxon>
        <taxon>Nonlabens</taxon>
    </lineage>
</organism>
<name>A0A081DDI2_NONUL</name>
<feature type="domain" description="Peptidase C51" evidence="1">
    <location>
        <begin position="180"/>
        <end position="261"/>
    </location>
</feature>
<dbReference type="InterPro" id="IPR013423">
    <property type="entry name" value="CHP02594"/>
</dbReference>
<dbReference type="InterPro" id="IPR007921">
    <property type="entry name" value="CHAP_dom"/>
</dbReference>
<dbReference type="InterPro" id="IPR050708">
    <property type="entry name" value="T6SS_VgrG/RHS"/>
</dbReference>
<dbReference type="PANTHER" id="PTHR32305:SF15">
    <property type="entry name" value="PROTEIN RHSA-RELATED"/>
    <property type="match status" value="1"/>
</dbReference>
<gene>
    <name evidence="2" type="ORF">JCM19296_2582</name>
</gene>
<dbReference type="PANTHER" id="PTHR32305">
    <property type="match status" value="1"/>
</dbReference>
<sequence>MYQFFLNLPFGETMAEQTSISYYQTEFKFNGKELDNETGMYYYGARYYDPSLSIWMSVDPLAEQFPNFSPYNYTMNNPINMIDPDGRAAEGPDRYGPDPDKVKKKEKLIAAFKAIAEYIKKSDEKIAAQKAEAAKAEQERMAATPPWMDTARSQLGVKETKRNGGTKVDKYLKTTGLPTENPWCGAFVNWTLEQNDMETVPNAADHSTHKARAKSYRTLGVSLTKPAIGGAIATKSRKGGGHVGFVAGITSDGKIVLLGGNQNDSVNYTVYSKDILQFNYPNGYTPNYTLPVLTVSKTGTIKED</sequence>
<dbReference type="NCBIfam" id="TIGR03696">
    <property type="entry name" value="Rhs_assc_core"/>
    <property type="match status" value="1"/>
</dbReference>
<dbReference type="Pfam" id="PF05257">
    <property type="entry name" value="CHAP"/>
    <property type="match status" value="1"/>
</dbReference>
<evidence type="ECO:0000313" key="2">
    <source>
        <dbReference type="EMBL" id="GAK76978.1"/>
    </source>
</evidence>
<reference evidence="2 3" key="1">
    <citation type="journal article" date="2014" name="Genome Announc.">
        <title>Draft Genome Sequences of Marine Flavobacterium Nonlabens Strains NR17, NR24, NR27, NR32, NR33, and Ara13.</title>
        <authorList>
            <person name="Nakanishi M."/>
            <person name="Meirelles P."/>
            <person name="Suzuki R."/>
            <person name="Takatani N."/>
            <person name="Mino S."/>
            <person name="Suda W."/>
            <person name="Oshima K."/>
            <person name="Hattori M."/>
            <person name="Ohkuma M."/>
            <person name="Hosokawa M."/>
            <person name="Miyashita K."/>
            <person name="Thompson F.L."/>
            <person name="Niwa A."/>
            <person name="Sawabe T."/>
            <person name="Sawabe T."/>
        </authorList>
    </citation>
    <scope>NUCLEOTIDE SEQUENCE [LARGE SCALE GENOMIC DNA]</scope>
    <source>
        <strain evidence="3">JCM19296</strain>
    </source>
</reference>
<protein>
    <submittedName>
        <fullName evidence="2">YD repeat protein</fullName>
    </submittedName>
</protein>
<comment type="caution">
    <text evidence="2">The sequence shown here is derived from an EMBL/GenBank/DDBJ whole genome shotgun (WGS) entry which is preliminary data.</text>
</comment>
<accession>A0A081DDI2</accession>
<evidence type="ECO:0000259" key="1">
    <source>
        <dbReference type="Pfam" id="PF05257"/>
    </source>
</evidence>
<dbReference type="InterPro" id="IPR022385">
    <property type="entry name" value="Rhs_assc_core"/>
</dbReference>
<dbReference type="Gene3D" id="2.180.10.10">
    <property type="entry name" value="RHS repeat-associated core"/>
    <property type="match status" value="1"/>
</dbReference>
<evidence type="ECO:0000313" key="3">
    <source>
        <dbReference type="Proteomes" id="UP000028980"/>
    </source>
</evidence>
<dbReference type="EMBL" id="BBLG01000006">
    <property type="protein sequence ID" value="GAK76978.1"/>
    <property type="molecule type" value="Genomic_DNA"/>
</dbReference>
<dbReference type="NCBIfam" id="TIGR02594">
    <property type="entry name" value="TIGR02594 family protein"/>
    <property type="match status" value="1"/>
</dbReference>
<proteinExistence type="predicted"/>